<dbReference type="SUPFAM" id="SSF56176">
    <property type="entry name" value="FAD-binding/transporter-associated domain-like"/>
    <property type="match status" value="1"/>
</dbReference>
<evidence type="ECO:0000256" key="2">
    <source>
        <dbReference type="ARBA" id="ARBA00005466"/>
    </source>
</evidence>
<dbReference type="InterPro" id="IPR016166">
    <property type="entry name" value="FAD-bd_PCMH"/>
</dbReference>
<protein>
    <submittedName>
        <fullName evidence="7">FAD-linked oxidase</fullName>
    </submittedName>
</protein>
<dbReference type="AlphaFoldDB" id="A0A1X4NNT0"/>
<proteinExistence type="inferred from homology"/>
<dbReference type="Gene3D" id="3.30.43.10">
    <property type="entry name" value="Uridine Diphospho-n-acetylenolpyruvylglucosamine Reductase, domain 2"/>
    <property type="match status" value="1"/>
</dbReference>
<keyword evidence="3" id="KW-0285">Flavoprotein</keyword>
<comment type="caution">
    <text evidence="7">The sequence shown here is derived from an EMBL/GenBank/DDBJ whole genome shotgun (WGS) entry which is preliminary data.</text>
</comment>
<dbReference type="GO" id="GO:0016491">
    <property type="term" value="F:oxidoreductase activity"/>
    <property type="evidence" value="ECO:0007669"/>
    <property type="project" value="UniProtKB-KW"/>
</dbReference>
<dbReference type="GO" id="GO:0071949">
    <property type="term" value="F:FAD binding"/>
    <property type="evidence" value="ECO:0007669"/>
    <property type="project" value="InterPro"/>
</dbReference>
<dbReference type="Pfam" id="PF01565">
    <property type="entry name" value="FAD_binding_4"/>
    <property type="match status" value="1"/>
</dbReference>
<keyword evidence="8" id="KW-1185">Reference proteome</keyword>
<evidence type="ECO:0000259" key="6">
    <source>
        <dbReference type="PROSITE" id="PS51387"/>
    </source>
</evidence>
<evidence type="ECO:0000256" key="4">
    <source>
        <dbReference type="ARBA" id="ARBA00022827"/>
    </source>
</evidence>
<accession>A0A1X4NNT0</accession>
<sequence length="473" mass="50864">MGTEFQTLNGQTKSIGEEAINGLESAMRGRLLSKDHPDYDNARRIWNGMIDKRPALIAECSGTADIISAVRFAAAHGLLTSVRGGGHNIAGSAVCDDGLMIDLSLLRAVRVDPEARRAFVQPGALLGDVDHETQAFGLAVPTGINSTTGIAGLALGGGYGWLSRKHGHTVDNLVSVQIVTADGVLIKASENVNSELFWAIRGGSGNFGIVTEFEFALHPVETSMMTGPVVHSLEDAASTLKAYRDVAAQLPDEATCWFVLRKAPPLPFLAPEHHGKTVLLMPMAFAGPLDGSEAALAPLRSIGNPIADGVSPHPYTGWQAAFDPLLTEGARNYWKSHDFRELTDDVIGLMIEAASDLPTDECEIFVAQLGGAAGRVDEEAMAYAHRKTRYVMNIHARWSNENQDEVCKTWARALFDKAAPLAEGSVYINFVPEAGEERSKGAFGTNQTRLENIKAKVDPANLFRANVMIQPNP</sequence>
<dbReference type="PANTHER" id="PTHR42973">
    <property type="entry name" value="BINDING OXIDOREDUCTASE, PUTATIVE (AFU_ORTHOLOGUE AFUA_1G17690)-RELATED"/>
    <property type="match status" value="1"/>
</dbReference>
<dbReference type="STRING" id="1123756.MGEO_03125"/>
<comment type="cofactor">
    <cofactor evidence="1">
        <name>FAD</name>
        <dbReference type="ChEBI" id="CHEBI:57692"/>
    </cofactor>
</comment>
<name>A0A1X4NNT0_9RHOB</name>
<organism evidence="7 8">
    <name type="scientific">Marivita geojedonensis</name>
    <dbReference type="NCBI Taxonomy" id="1123756"/>
    <lineage>
        <taxon>Bacteria</taxon>
        <taxon>Pseudomonadati</taxon>
        <taxon>Pseudomonadota</taxon>
        <taxon>Alphaproteobacteria</taxon>
        <taxon>Rhodobacterales</taxon>
        <taxon>Roseobacteraceae</taxon>
        <taxon>Marivita</taxon>
    </lineage>
</organism>
<dbReference type="Pfam" id="PF08031">
    <property type="entry name" value="BBE"/>
    <property type="match status" value="1"/>
</dbReference>
<dbReference type="InterPro" id="IPR016169">
    <property type="entry name" value="FAD-bd_PCMH_sub2"/>
</dbReference>
<comment type="similarity">
    <text evidence="2">Belongs to the oxygen-dependent FAD-linked oxidoreductase family.</text>
</comment>
<dbReference type="Proteomes" id="UP000193926">
    <property type="component" value="Unassembled WGS sequence"/>
</dbReference>
<evidence type="ECO:0000313" key="7">
    <source>
        <dbReference type="EMBL" id="OSQ52400.1"/>
    </source>
</evidence>
<dbReference type="InterPro" id="IPR012951">
    <property type="entry name" value="BBE"/>
</dbReference>
<dbReference type="InterPro" id="IPR050416">
    <property type="entry name" value="FAD-linked_Oxidoreductase"/>
</dbReference>
<evidence type="ECO:0000256" key="3">
    <source>
        <dbReference type="ARBA" id="ARBA00022630"/>
    </source>
</evidence>
<feature type="domain" description="FAD-binding PCMH-type" evidence="6">
    <location>
        <begin position="49"/>
        <end position="220"/>
    </location>
</feature>
<dbReference type="RefSeq" id="WP_085635267.1">
    <property type="nucleotide sequence ID" value="NZ_JFKC01000002.1"/>
</dbReference>
<dbReference type="PROSITE" id="PS51387">
    <property type="entry name" value="FAD_PCMH"/>
    <property type="match status" value="1"/>
</dbReference>
<dbReference type="OrthoDB" id="9775082at2"/>
<keyword evidence="5" id="KW-0560">Oxidoreductase</keyword>
<evidence type="ECO:0000256" key="5">
    <source>
        <dbReference type="ARBA" id="ARBA00023002"/>
    </source>
</evidence>
<keyword evidence="4" id="KW-0274">FAD</keyword>
<gene>
    <name evidence="7" type="ORF">MGEO_03125</name>
</gene>
<dbReference type="PANTHER" id="PTHR42973:SF39">
    <property type="entry name" value="FAD-BINDING PCMH-TYPE DOMAIN-CONTAINING PROTEIN"/>
    <property type="match status" value="1"/>
</dbReference>
<dbReference type="InterPro" id="IPR006094">
    <property type="entry name" value="Oxid_FAD_bind_N"/>
</dbReference>
<dbReference type="InterPro" id="IPR036318">
    <property type="entry name" value="FAD-bd_PCMH-like_sf"/>
</dbReference>
<dbReference type="InterPro" id="IPR016167">
    <property type="entry name" value="FAD-bd_PCMH_sub1"/>
</dbReference>
<evidence type="ECO:0000313" key="8">
    <source>
        <dbReference type="Proteomes" id="UP000193926"/>
    </source>
</evidence>
<dbReference type="Gene3D" id="3.40.462.20">
    <property type="match status" value="1"/>
</dbReference>
<evidence type="ECO:0000256" key="1">
    <source>
        <dbReference type="ARBA" id="ARBA00001974"/>
    </source>
</evidence>
<dbReference type="EMBL" id="JFKC01000002">
    <property type="protein sequence ID" value="OSQ52400.1"/>
    <property type="molecule type" value="Genomic_DNA"/>
</dbReference>
<reference evidence="7 8" key="1">
    <citation type="submission" date="2014-03" db="EMBL/GenBank/DDBJ databases">
        <title>The draft genome sequence of Marivita geojedonensis KCTC 23882.</title>
        <authorList>
            <person name="Lai Q."/>
            <person name="Shao Z."/>
        </authorList>
    </citation>
    <scope>NUCLEOTIDE SEQUENCE [LARGE SCALE GENOMIC DNA]</scope>
    <source>
        <strain evidence="7 8">DPG-138</strain>
    </source>
</reference>
<dbReference type="Gene3D" id="3.30.465.10">
    <property type="match status" value="1"/>
</dbReference>